<dbReference type="AlphaFoldDB" id="A0ABD3FPV3"/>
<feature type="region of interest" description="Disordered" evidence="1">
    <location>
        <begin position="174"/>
        <end position="194"/>
    </location>
</feature>
<sequence length="194" mass="22258">MLWISKKANKKALSLFEVVYPKPWMLHENATRTLTMYEGEGAQRKFTLTNTYCGQVLTEVAFQVQEANPVLSSITVQYIPQVGYVICCEAPTTLPDFVFQFQEDDTTFYYKDACCRDLDESIGDIYGYVLDIQRELLEELTMALLENDLDYVVPRLLDFACVLRKEFQFYPSADYGEQHDKGSSSPSPPPRATR</sequence>
<dbReference type="Proteomes" id="UP001632037">
    <property type="component" value="Unassembled WGS sequence"/>
</dbReference>
<accession>A0ABD3FPV3</accession>
<gene>
    <name evidence="2" type="ORF">V7S43_006416</name>
</gene>
<keyword evidence="3" id="KW-1185">Reference proteome</keyword>
<dbReference type="EMBL" id="JBIMZQ010000011">
    <property type="protein sequence ID" value="KAL3668324.1"/>
    <property type="molecule type" value="Genomic_DNA"/>
</dbReference>
<reference evidence="2 3" key="1">
    <citation type="submission" date="2024-09" db="EMBL/GenBank/DDBJ databases">
        <title>Genome sequencing and assembly of Phytophthora oleae, isolate VK10A, causative agent of rot of olive drupes.</title>
        <authorList>
            <person name="Conti Taguali S."/>
            <person name="Riolo M."/>
            <person name="La Spada F."/>
            <person name="Cacciola S.O."/>
            <person name="Dionisio G."/>
        </authorList>
    </citation>
    <scope>NUCLEOTIDE SEQUENCE [LARGE SCALE GENOMIC DNA]</scope>
    <source>
        <strain evidence="2 3">VK10A</strain>
    </source>
</reference>
<evidence type="ECO:0000256" key="1">
    <source>
        <dbReference type="SAM" id="MobiDB-lite"/>
    </source>
</evidence>
<organism evidence="2 3">
    <name type="scientific">Phytophthora oleae</name>
    <dbReference type="NCBI Taxonomy" id="2107226"/>
    <lineage>
        <taxon>Eukaryota</taxon>
        <taxon>Sar</taxon>
        <taxon>Stramenopiles</taxon>
        <taxon>Oomycota</taxon>
        <taxon>Peronosporomycetes</taxon>
        <taxon>Peronosporales</taxon>
        <taxon>Peronosporaceae</taxon>
        <taxon>Phytophthora</taxon>
    </lineage>
</organism>
<protein>
    <submittedName>
        <fullName evidence="2">Uncharacterized protein</fullName>
    </submittedName>
</protein>
<evidence type="ECO:0000313" key="3">
    <source>
        <dbReference type="Proteomes" id="UP001632037"/>
    </source>
</evidence>
<comment type="caution">
    <text evidence="2">The sequence shown here is derived from an EMBL/GenBank/DDBJ whole genome shotgun (WGS) entry which is preliminary data.</text>
</comment>
<proteinExistence type="predicted"/>
<name>A0ABD3FPV3_9STRA</name>
<evidence type="ECO:0000313" key="2">
    <source>
        <dbReference type="EMBL" id="KAL3668324.1"/>
    </source>
</evidence>